<evidence type="ECO:0000313" key="3">
    <source>
        <dbReference type="Proteomes" id="UP001157134"/>
    </source>
</evidence>
<dbReference type="Gene3D" id="3.90.320.10">
    <property type="match status" value="1"/>
</dbReference>
<dbReference type="InterPro" id="IPR011604">
    <property type="entry name" value="PDDEXK-like_dom_sf"/>
</dbReference>
<dbReference type="Proteomes" id="UP001157134">
    <property type="component" value="Unassembled WGS sequence"/>
</dbReference>
<proteinExistence type="predicted"/>
<comment type="caution">
    <text evidence="2">The sequence shown here is derived from an EMBL/GenBank/DDBJ whole genome shotgun (WGS) entry which is preliminary data.</text>
</comment>
<gene>
    <name evidence="2" type="ORF">tloyanaT_13440</name>
</gene>
<dbReference type="InterPro" id="IPR024432">
    <property type="entry name" value="Put_RecE_PDDEXK-like_dom"/>
</dbReference>
<accession>A0ABQ6HAD5</accession>
<dbReference type="RefSeq" id="WP_284296861.1">
    <property type="nucleotide sequence ID" value="NZ_BSSV01000002.1"/>
</dbReference>
<sequence length="422" mass="47196">MKLFDVTFMRLSKAPKNIHCMTYQVEANDESVARHKALSCLIEDNLNRKHYKQTPKVEEVKTTASEEVIDVDQELVINEKPSEDKAPETAEEVQGELLPAVETEPTPEEKLAAEISALNDKIKSLLPGEVLVLENVTNEAYHASLGVSCSKLKVLIDECPAAYKAVIDGERERTEKAIFNVGSAAHSVILEPHNFERDFGVMPADLKKPTKAQLQAAKPSEATVELIKRWDAFNAEHGHKTFITDEQFKAVKKMRDAVVSHPFGSRLVANGTPEISYWRRDNQTGLIVKCRLDYQLGDLAVDVKTCQDSSPKAFTRHALQYGYHVQDSFYRFVTGLKEFAFLAVEKQAPCVVTAPLLFDKDARRLGQLQFRKALNTIAECEKTGIWPGHAQGVVTMELPAYESSKLIDLEVELESNNINEVA</sequence>
<organism evidence="2 3">
    <name type="scientific">Thalassotalea loyana</name>
    <dbReference type="NCBI Taxonomy" id="280483"/>
    <lineage>
        <taxon>Bacteria</taxon>
        <taxon>Pseudomonadati</taxon>
        <taxon>Pseudomonadota</taxon>
        <taxon>Gammaproteobacteria</taxon>
        <taxon>Alteromonadales</taxon>
        <taxon>Colwelliaceae</taxon>
        <taxon>Thalassotalea</taxon>
    </lineage>
</organism>
<reference evidence="2 3" key="1">
    <citation type="submission" date="2023-03" db="EMBL/GenBank/DDBJ databases">
        <title>Thalassotalea loyana LMG 22536T draft genome sequence.</title>
        <authorList>
            <person name="Sawabe T."/>
        </authorList>
    </citation>
    <scope>NUCLEOTIDE SEQUENCE [LARGE SCALE GENOMIC DNA]</scope>
    <source>
        <strain evidence="2 3">LMG 22536</strain>
    </source>
</reference>
<dbReference type="EMBL" id="BSSV01000002">
    <property type="protein sequence ID" value="GLX85092.1"/>
    <property type="molecule type" value="Genomic_DNA"/>
</dbReference>
<keyword evidence="3" id="KW-1185">Reference proteome</keyword>
<dbReference type="Pfam" id="PF12684">
    <property type="entry name" value="DUF3799"/>
    <property type="match status" value="1"/>
</dbReference>
<evidence type="ECO:0000313" key="2">
    <source>
        <dbReference type="EMBL" id="GLX85092.1"/>
    </source>
</evidence>
<name>A0ABQ6HAD5_9GAMM</name>
<feature type="domain" description="Putative exodeoxyribonuclease 8 PDDEXK-like" evidence="1">
    <location>
        <begin position="148"/>
        <end position="391"/>
    </location>
</feature>
<evidence type="ECO:0000259" key="1">
    <source>
        <dbReference type="Pfam" id="PF12684"/>
    </source>
</evidence>
<protein>
    <recommendedName>
        <fullName evidence="1">Putative exodeoxyribonuclease 8 PDDEXK-like domain-containing protein</fullName>
    </recommendedName>
</protein>